<keyword evidence="3" id="KW-1185">Reference proteome</keyword>
<evidence type="ECO:0000256" key="1">
    <source>
        <dbReference type="SAM" id="Coils"/>
    </source>
</evidence>
<evidence type="ECO:0000313" key="2">
    <source>
        <dbReference type="EMBL" id="CEM37211.1"/>
    </source>
</evidence>
<protein>
    <submittedName>
        <fullName evidence="2">Uncharacterized protein</fullName>
    </submittedName>
</protein>
<name>A0A0G4H0X2_VITBC</name>
<gene>
    <name evidence="2" type="ORF">Vbra_6482</name>
</gene>
<dbReference type="EMBL" id="CDMY01000929">
    <property type="protein sequence ID" value="CEM37211.1"/>
    <property type="molecule type" value="Genomic_DNA"/>
</dbReference>
<evidence type="ECO:0000313" key="3">
    <source>
        <dbReference type="Proteomes" id="UP000041254"/>
    </source>
</evidence>
<sequence length="153" mass="18086">MAQYSSYRALIEDIEALIADRDWAKREMHRDQSSRDLRQEHIREITVEKKELKERLTSQEEEAADFRAKCEAYQQNVSRARERLATVTRENSGLRNSRRELERCKEPAVAQLKKVQTAHTHTHTEGKMAAMRARHEWEKAELTNTIRQLQVNE</sequence>
<accession>A0A0G4H0X2</accession>
<proteinExistence type="predicted"/>
<keyword evidence="1" id="KW-0175">Coiled coil</keyword>
<dbReference type="Proteomes" id="UP000041254">
    <property type="component" value="Unassembled WGS sequence"/>
</dbReference>
<dbReference type="VEuPathDB" id="CryptoDB:Vbra_6482"/>
<organism evidence="2 3">
    <name type="scientific">Vitrella brassicaformis (strain CCMP3155)</name>
    <dbReference type="NCBI Taxonomy" id="1169540"/>
    <lineage>
        <taxon>Eukaryota</taxon>
        <taxon>Sar</taxon>
        <taxon>Alveolata</taxon>
        <taxon>Colpodellida</taxon>
        <taxon>Vitrellaceae</taxon>
        <taxon>Vitrella</taxon>
    </lineage>
</organism>
<dbReference type="InParanoid" id="A0A0G4H0X2"/>
<feature type="coiled-coil region" evidence="1">
    <location>
        <begin position="42"/>
        <end position="90"/>
    </location>
</feature>
<reference evidence="2 3" key="1">
    <citation type="submission" date="2014-11" db="EMBL/GenBank/DDBJ databases">
        <authorList>
            <person name="Zhu J."/>
            <person name="Qi W."/>
            <person name="Song R."/>
        </authorList>
    </citation>
    <scope>NUCLEOTIDE SEQUENCE [LARGE SCALE GENOMIC DNA]</scope>
</reference>
<dbReference type="AlphaFoldDB" id="A0A0G4H0X2"/>